<feature type="signal peptide" evidence="1">
    <location>
        <begin position="1"/>
        <end position="23"/>
    </location>
</feature>
<dbReference type="PROSITE" id="PS51257">
    <property type="entry name" value="PROKAR_LIPOPROTEIN"/>
    <property type="match status" value="1"/>
</dbReference>
<protein>
    <recommendedName>
        <fullName evidence="4">Short C-terminal domain-containing protein</fullName>
    </recommendedName>
</protein>
<dbReference type="EMBL" id="JANFPI010000003">
    <property type="protein sequence ID" value="MCX8997591.1"/>
    <property type="molecule type" value="Genomic_DNA"/>
</dbReference>
<sequence length="132" mass="13614">MKPVGNLALAVRAAAVAAICAAAAGCASNNVGTESGPMATPQVVTVVPGVPSGPAPTGPQKTGYYPGFAEPLTSAALQMTNEEAATQQQQLSALGAARRRGAISEAEYRRRQEELRRLATQHGEDTLNQITN</sequence>
<reference evidence="2" key="1">
    <citation type="submission" date="2022-07" db="EMBL/GenBank/DDBJ databases">
        <title>Ectorhizobium quercum gen.nov., sp. nov.</title>
        <authorList>
            <person name="Ma T."/>
            <person name="Li Y."/>
        </authorList>
    </citation>
    <scope>NUCLEOTIDE SEQUENCE</scope>
    <source>
        <strain evidence="2">BDR2-2</strain>
    </source>
</reference>
<keyword evidence="3" id="KW-1185">Reference proteome</keyword>
<gene>
    <name evidence="2" type="ORF">NOF55_10780</name>
</gene>
<dbReference type="RefSeq" id="WP_306411375.1">
    <property type="nucleotide sequence ID" value="NZ_JANFPI010000003.1"/>
</dbReference>
<dbReference type="AlphaFoldDB" id="A0AAE3N0F1"/>
<proteinExistence type="predicted"/>
<dbReference type="Proteomes" id="UP001208771">
    <property type="component" value="Unassembled WGS sequence"/>
</dbReference>
<accession>A0AAE3N0F1</accession>
<evidence type="ECO:0008006" key="4">
    <source>
        <dbReference type="Google" id="ProtNLM"/>
    </source>
</evidence>
<feature type="chain" id="PRO_5042265176" description="Short C-terminal domain-containing protein" evidence="1">
    <location>
        <begin position="24"/>
        <end position="132"/>
    </location>
</feature>
<evidence type="ECO:0000256" key="1">
    <source>
        <dbReference type="SAM" id="SignalP"/>
    </source>
</evidence>
<comment type="caution">
    <text evidence="2">The sequence shown here is derived from an EMBL/GenBank/DDBJ whole genome shotgun (WGS) entry which is preliminary data.</text>
</comment>
<name>A0AAE3N0F1_9HYPH</name>
<evidence type="ECO:0000313" key="3">
    <source>
        <dbReference type="Proteomes" id="UP001208771"/>
    </source>
</evidence>
<organism evidence="2 3">
    <name type="scientific">Ectorhizobium quercum</name>
    <dbReference type="NCBI Taxonomy" id="2965071"/>
    <lineage>
        <taxon>Bacteria</taxon>
        <taxon>Pseudomonadati</taxon>
        <taxon>Pseudomonadota</taxon>
        <taxon>Alphaproteobacteria</taxon>
        <taxon>Hyphomicrobiales</taxon>
        <taxon>Rhizobiaceae</taxon>
        <taxon>Ectorhizobium</taxon>
    </lineage>
</organism>
<keyword evidence="1" id="KW-0732">Signal</keyword>
<evidence type="ECO:0000313" key="2">
    <source>
        <dbReference type="EMBL" id="MCX8997591.1"/>
    </source>
</evidence>